<dbReference type="InterPro" id="IPR036396">
    <property type="entry name" value="Cyt_P450_sf"/>
</dbReference>
<dbReference type="GO" id="GO:0020037">
    <property type="term" value="F:heme binding"/>
    <property type="evidence" value="ECO:0007669"/>
    <property type="project" value="InterPro"/>
</dbReference>
<evidence type="ECO:0000313" key="12">
    <source>
        <dbReference type="Proteomes" id="UP000186601"/>
    </source>
</evidence>
<evidence type="ECO:0000256" key="8">
    <source>
        <dbReference type="ARBA" id="ARBA00023033"/>
    </source>
</evidence>
<comment type="pathway">
    <text evidence="2">Secondary metabolite biosynthesis.</text>
</comment>
<dbReference type="OrthoDB" id="1470350at2759"/>
<dbReference type="AlphaFoldDB" id="A0A2R6NEI4"/>
<evidence type="ECO:0000256" key="5">
    <source>
        <dbReference type="ARBA" id="ARBA00022723"/>
    </source>
</evidence>
<evidence type="ECO:0000256" key="2">
    <source>
        <dbReference type="ARBA" id="ARBA00005179"/>
    </source>
</evidence>
<dbReference type="STRING" id="98765.A0A2R6NEI4"/>
<feature type="binding site" description="axial binding residue" evidence="9">
    <location>
        <position position="110"/>
    </location>
    <ligand>
        <name>heme</name>
        <dbReference type="ChEBI" id="CHEBI:30413"/>
    </ligand>
    <ligandPart>
        <name>Fe</name>
        <dbReference type="ChEBI" id="CHEBI:18248"/>
    </ligandPart>
</feature>
<reference evidence="11 12" key="1">
    <citation type="submission" date="2018-02" db="EMBL/GenBank/DDBJ databases">
        <title>Genome sequence of the basidiomycete white-rot fungus Phlebia centrifuga.</title>
        <authorList>
            <person name="Granchi Z."/>
            <person name="Peng M."/>
            <person name="de Vries R.P."/>
            <person name="Hilden K."/>
            <person name="Makela M.R."/>
            <person name="Grigoriev I."/>
            <person name="Riley R."/>
        </authorList>
    </citation>
    <scope>NUCLEOTIDE SEQUENCE [LARGE SCALE GENOMIC DNA]</scope>
    <source>
        <strain evidence="11 12">FBCC195</strain>
    </source>
</reference>
<evidence type="ECO:0000256" key="1">
    <source>
        <dbReference type="ARBA" id="ARBA00001971"/>
    </source>
</evidence>
<comment type="similarity">
    <text evidence="3 10">Belongs to the cytochrome P450 family.</text>
</comment>
<evidence type="ECO:0000256" key="6">
    <source>
        <dbReference type="ARBA" id="ARBA00023002"/>
    </source>
</evidence>
<dbReference type="InterPro" id="IPR050121">
    <property type="entry name" value="Cytochrome_P450_monoxygenase"/>
</dbReference>
<keyword evidence="5 9" id="KW-0479">Metal-binding</keyword>
<evidence type="ECO:0000313" key="11">
    <source>
        <dbReference type="EMBL" id="PSR70452.1"/>
    </source>
</evidence>
<dbReference type="InterPro" id="IPR017972">
    <property type="entry name" value="Cyt_P450_CS"/>
</dbReference>
<dbReference type="GO" id="GO:0004497">
    <property type="term" value="F:monooxygenase activity"/>
    <property type="evidence" value="ECO:0007669"/>
    <property type="project" value="UniProtKB-KW"/>
</dbReference>
<dbReference type="Pfam" id="PF00067">
    <property type="entry name" value="p450"/>
    <property type="match status" value="2"/>
</dbReference>
<comment type="caution">
    <text evidence="11">The sequence shown here is derived from an EMBL/GenBank/DDBJ whole genome shotgun (WGS) entry which is preliminary data.</text>
</comment>
<dbReference type="GO" id="GO:0005506">
    <property type="term" value="F:iron ion binding"/>
    <property type="evidence" value="ECO:0007669"/>
    <property type="project" value="InterPro"/>
</dbReference>
<name>A0A2R6NEI4_9APHY</name>
<dbReference type="InterPro" id="IPR002401">
    <property type="entry name" value="Cyt_P450_E_grp-I"/>
</dbReference>
<keyword evidence="4 9" id="KW-0349">Heme</keyword>
<evidence type="ECO:0000256" key="9">
    <source>
        <dbReference type="PIRSR" id="PIRSR602401-1"/>
    </source>
</evidence>
<dbReference type="PANTHER" id="PTHR24305:SF166">
    <property type="entry name" value="CYTOCHROME P450 12A4, MITOCHONDRIAL-RELATED"/>
    <property type="match status" value="1"/>
</dbReference>
<dbReference type="EMBL" id="MLYV02001351">
    <property type="protein sequence ID" value="PSR70452.1"/>
    <property type="molecule type" value="Genomic_DNA"/>
</dbReference>
<keyword evidence="8 10" id="KW-0503">Monooxygenase</keyword>
<dbReference type="Proteomes" id="UP000186601">
    <property type="component" value="Unassembled WGS sequence"/>
</dbReference>
<evidence type="ECO:0000256" key="10">
    <source>
        <dbReference type="RuleBase" id="RU000461"/>
    </source>
</evidence>
<dbReference type="GO" id="GO:0016705">
    <property type="term" value="F:oxidoreductase activity, acting on paired donors, with incorporation or reduction of molecular oxygen"/>
    <property type="evidence" value="ECO:0007669"/>
    <property type="project" value="InterPro"/>
</dbReference>
<keyword evidence="12" id="KW-1185">Reference proteome</keyword>
<proteinExistence type="inferred from homology"/>
<protein>
    <recommendedName>
        <fullName evidence="13">Cytochrome P450</fullName>
    </recommendedName>
</protein>
<keyword evidence="6 10" id="KW-0560">Oxidoreductase</keyword>
<accession>A0A2R6NEI4</accession>
<sequence length="433" mass="49002">MNKRRYISISKVCLQMAENLVFYETLRMFPPAGNIPKVAAEDTTLVTHNSAGEPVIVPVPQGTYLTLHLVGMHYHPLYWNDPAMFQPARFLAPDFPRDAFLPFSGGARACLGRRFFETEGIAILTMLISKFKIEVKNEAEFAGESFEEKKARIFQSREGLTMTFVVCSYYMNMVSLNTGPSGLCTSLWSSKDVNSATQVLLIVVAIGLWVSIKQITAHRAKFPKPVEEYTALSFFGRNIVASEGEEWKRYRKVTAPAFSEPNNKLVWDETVRIMNGLFDDVWAGKDTIIVDHAVEITLPIALFVIGAAGFGRRISWEDDLIIPAGHKMTFKDSLHHASMDIPFKASFPDWFLQYAPSKRLNRCKAAYDELDMFMTEMVQARRNAEKKEERYDLFSSLLDASEGEQDGGAILTDRELLGSWACYDFVRRVLMCS</sequence>
<evidence type="ECO:0000256" key="4">
    <source>
        <dbReference type="ARBA" id="ARBA00022617"/>
    </source>
</evidence>
<dbReference type="PROSITE" id="PS00086">
    <property type="entry name" value="CYTOCHROME_P450"/>
    <property type="match status" value="1"/>
</dbReference>
<dbReference type="Gene3D" id="1.10.630.10">
    <property type="entry name" value="Cytochrome P450"/>
    <property type="match status" value="2"/>
</dbReference>
<comment type="cofactor">
    <cofactor evidence="1 9">
        <name>heme</name>
        <dbReference type="ChEBI" id="CHEBI:30413"/>
    </cofactor>
</comment>
<organism evidence="11 12">
    <name type="scientific">Hermanssonia centrifuga</name>
    <dbReference type="NCBI Taxonomy" id="98765"/>
    <lineage>
        <taxon>Eukaryota</taxon>
        <taxon>Fungi</taxon>
        <taxon>Dikarya</taxon>
        <taxon>Basidiomycota</taxon>
        <taxon>Agaricomycotina</taxon>
        <taxon>Agaricomycetes</taxon>
        <taxon>Polyporales</taxon>
        <taxon>Meruliaceae</taxon>
        <taxon>Hermanssonia</taxon>
    </lineage>
</organism>
<gene>
    <name evidence="11" type="ORF">PHLCEN_2v13703</name>
</gene>
<dbReference type="PANTHER" id="PTHR24305">
    <property type="entry name" value="CYTOCHROME P450"/>
    <property type="match status" value="1"/>
</dbReference>
<keyword evidence="7 9" id="KW-0408">Iron</keyword>
<dbReference type="PRINTS" id="PR00463">
    <property type="entry name" value="EP450I"/>
</dbReference>
<evidence type="ECO:0008006" key="13">
    <source>
        <dbReference type="Google" id="ProtNLM"/>
    </source>
</evidence>
<dbReference type="InterPro" id="IPR001128">
    <property type="entry name" value="Cyt_P450"/>
</dbReference>
<evidence type="ECO:0000256" key="3">
    <source>
        <dbReference type="ARBA" id="ARBA00010617"/>
    </source>
</evidence>
<evidence type="ECO:0000256" key="7">
    <source>
        <dbReference type="ARBA" id="ARBA00023004"/>
    </source>
</evidence>
<dbReference type="SUPFAM" id="SSF48264">
    <property type="entry name" value="Cytochrome P450"/>
    <property type="match status" value="2"/>
</dbReference>